<comment type="caution">
    <text evidence="2">The sequence shown here is derived from an EMBL/GenBank/DDBJ whole genome shotgun (WGS) entry which is preliminary data.</text>
</comment>
<dbReference type="GO" id="GO:0000049">
    <property type="term" value="F:tRNA binding"/>
    <property type="evidence" value="ECO:0007669"/>
    <property type="project" value="TreeGrafter"/>
</dbReference>
<dbReference type="EMBL" id="JACGCM010001782">
    <property type="protein sequence ID" value="KAF6149727.1"/>
    <property type="molecule type" value="Genomic_DNA"/>
</dbReference>
<dbReference type="GO" id="GO:0005829">
    <property type="term" value="C:cytosol"/>
    <property type="evidence" value="ECO:0007669"/>
    <property type="project" value="TreeGrafter"/>
</dbReference>
<dbReference type="UniPathway" id="UPA00988"/>
<dbReference type="InterPro" id="IPR056167">
    <property type="entry name" value="A-sol_ELP1"/>
</dbReference>
<dbReference type="InterPro" id="IPR045256">
    <property type="entry name" value="RanBP1_RanBD"/>
</dbReference>
<proteinExistence type="predicted"/>
<dbReference type="GO" id="GO:0006913">
    <property type="term" value="P:nucleocytoplasmic transport"/>
    <property type="evidence" value="ECO:0007669"/>
    <property type="project" value="InterPro"/>
</dbReference>
<reference evidence="2 3" key="1">
    <citation type="journal article" date="2020" name="IScience">
        <title>Genome Sequencing of the Endangered Kingdonia uniflora (Circaeasteraceae, Ranunculales) Reveals Potential Mechanisms of Evolutionary Specialization.</title>
        <authorList>
            <person name="Sun Y."/>
            <person name="Deng T."/>
            <person name="Zhang A."/>
            <person name="Moore M.J."/>
            <person name="Landis J.B."/>
            <person name="Lin N."/>
            <person name="Zhang H."/>
            <person name="Zhang X."/>
            <person name="Huang J."/>
            <person name="Zhang X."/>
            <person name="Sun H."/>
            <person name="Wang H."/>
        </authorList>
    </citation>
    <scope>NUCLEOTIDE SEQUENCE [LARGE SCALE GENOMIC DNA]</scope>
    <source>
        <strain evidence="2">TB1705</strain>
        <tissue evidence="2">Leaf</tissue>
    </source>
</reference>
<accession>A0A7J7M4C2</accession>
<dbReference type="OrthoDB" id="2357150at2759"/>
<dbReference type="CDD" id="cd13179">
    <property type="entry name" value="RanBD_RanBP1"/>
    <property type="match status" value="1"/>
</dbReference>
<dbReference type="SUPFAM" id="SSF50729">
    <property type="entry name" value="PH domain-like"/>
    <property type="match status" value="1"/>
</dbReference>
<feature type="domain" description="RanBD1" evidence="1">
    <location>
        <begin position="22"/>
        <end position="139"/>
    </location>
</feature>
<evidence type="ECO:0000313" key="2">
    <source>
        <dbReference type="EMBL" id="KAF6149727.1"/>
    </source>
</evidence>
<dbReference type="GO" id="GO:0033588">
    <property type="term" value="C:elongator holoenzyme complex"/>
    <property type="evidence" value="ECO:0007669"/>
    <property type="project" value="InterPro"/>
</dbReference>
<dbReference type="GO" id="GO:0002926">
    <property type="term" value="P:tRNA wobble base 5-methoxycarbonylmethyl-2-thiouridinylation"/>
    <property type="evidence" value="ECO:0007669"/>
    <property type="project" value="TreeGrafter"/>
</dbReference>
<evidence type="ECO:0000313" key="3">
    <source>
        <dbReference type="Proteomes" id="UP000541444"/>
    </source>
</evidence>
<dbReference type="Pfam" id="PF00638">
    <property type="entry name" value="Ran_BP1"/>
    <property type="match status" value="1"/>
</dbReference>
<dbReference type="PANTHER" id="PTHR12747">
    <property type="entry name" value="ELONGATOR COMPLEX PROTEIN 1"/>
    <property type="match status" value="1"/>
</dbReference>
<organism evidence="2 3">
    <name type="scientific">Kingdonia uniflora</name>
    <dbReference type="NCBI Taxonomy" id="39325"/>
    <lineage>
        <taxon>Eukaryota</taxon>
        <taxon>Viridiplantae</taxon>
        <taxon>Streptophyta</taxon>
        <taxon>Embryophyta</taxon>
        <taxon>Tracheophyta</taxon>
        <taxon>Spermatophyta</taxon>
        <taxon>Magnoliopsida</taxon>
        <taxon>Ranunculales</taxon>
        <taxon>Circaeasteraceae</taxon>
        <taxon>Kingdonia</taxon>
    </lineage>
</organism>
<dbReference type="InterPro" id="IPR011993">
    <property type="entry name" value="PH-like_dom_sf"/>
</dbReference>
<dbReference type="AlphaFoldDB" id="A0A7J7M4C2"/>
<dbReference type="Proteomes" id="UP000541444">
    <property type="component" value="Unassembled WGS sequence"/>
</dbReference>
<dbReference type="Pfam" id="PF23925">
    <property type="entry name" value="A-sol_ELP1"/>
    <property type="match status" value="1"/>
</dbReference>
<sequence>MALADPEIPEVAAGEEEDTGAQIAPIIRLEAVAVTTGEEEEDTLLDLKAKLYRFDKEGNQWKERGAGTVKLLKHKVSEKVRLVMRQSKTLKICANHLVLPSISIQEHAGNEKSCVWHATDFSDGELKKELFCIRFASIEKLPECYTWDEEEGKYISIEASCSEMRFVDDILYGNLEMKYKTLSELLIKSKGRDFINIWERGAKVVGVLHGDKATVILQRIRGNLGCIYPRKLILVSLVNALVQRRYKDTLLIMVRRYLIDFNVIIDHCSWEVFFHSAAEFVRQINNLSYITEFICSIKNENVMETLYKNIETVPSQKDTKEILAGDLTSFDGKGKISCVLLAVRKALEEQILESPPRELCILNTLARSEPPALEEALKRVKVIHEMEIFVADNPRRKFYPSADEALKHLL</sequence>
<dbReference type="Gene3D" id="2.30.29.30">
    <property type="entry name" value="Pleckstrin-homology domain (PH domain)/Phosphotyrosine-binding domain (PTB)"/>
    <property type="match status" value="1"/>
</dbReference>
<dbReference type="PROSITE" id="PS50196">
    <property type="entry name" value="RANBD1"/>
    <property type="match status" value="1"/>
</dbReference>
<keyword evidence="3" id="KW-1185">Reference proteome</keyword>
<gene>
    <name evidence="2" type="ORF">GIB67_017460</name>
</gene>
<name>A0A7J7M4C2_9MAGN</name>
<dbReference type="InterPro" id="IPR006849">
    <property type="entry name" value="Elp1"/>
</dbReference>
<protein>
    <recommendedName>
        <fullName evidence="1">RanBD1 domain-containing protein</fullName>
    </recommendedName>
</protein>
<dbReference type="SMART" id="SM00160">
    <property type="entry name" value="RanBD"/>
    <property type="match status" value="1"/>
</dbReference>
<evidence type="ECO:0000259" key="1">
    <source>
        <dbReference type="PROSITE" id="PS50196"/>
    </source>
</evidence>
<dbReference type="PANTHER" id="PTHR12747:SF0">
    <property type="entry name" value="ELONGATOR COMPLEX PROTEIN 1"/>
    <property type="match status" value="1"/>
</dbReference>
<dbReference type="InterPro" id="IPR000156">
    <property type="entry name" value="Ran_bind_dom"/>
</dbReference>